<evidence type="ECO:0000256" key="1">
    <source>
        <dbReference type="SAM" id="Phobius"/>
    </source>
</evidence>
<evidence type="ECO:0000313" key="2">
    <source>
        <dbReference type="EMBL" id="JAH07134.1"/>
    </source>
</evidence>
<protein>
    <submittedName>
        <fullName evidence="2">Uncharacterized protein</fullName>
    </submittedName>
</protein>
<keyword evidence="1" id="KW-0472">Membrane</keyword>
<name>A0A0E9PRJ3_ANGAN</name>
<dbReference type="AlphaFoldDB" id="A0A0E9PRJ3"/>
<reference evidence="2" key="1">
    <citation type="submission" date="2014-11" db="EMBL/GenBank/DDBJ databases">
        <authorList>
            <person name="Amaro Gonzalez C."/>
        </authorList>
    </citation>
    <scope>NUCLEOTIDE SEQUENCE</scope>
</reference>
<feature type="transmembrane region" description="Helical" evidence="1">
    <location>
        <begin position="12"/>
        <end position="31"/>
    </location>
</feature>
<dbReference type="EMBL" id="GBXM01101443">
    <property type="protein sequence ID" value="JAH07134.1"/>
    <property type="molecule type" value="Transcribed_RNA"/>
</dbReference>
<sequence>MQLLEKNSVKIFFFCTASVLGNYDILVLLLIHH</sequence>
<keyword evidence="1" id="KW-1133">Transmembrane helix</keyword>
<keyword evidence="1" id="KW-0812">Transmembrane</keyword>
<organism evidence="2">
    <name type="scientific">Anguilla anguilla</name>
    <name type="common">European freshwater eel</name>
    <name type="synonym">Muraena anguilla</name>
    <dbReference type="NCBI Taxonomy" id="7936"/>
    <lineage>
        <taxon>Eukaryota</taxon>
        <taxon>Metazoa</taxon>
        <taxon>Chordata</taxon>
        <taxon>Craniata</taxon>
        <taxon>Vertebrata</taxon>
        <taxon>Euteleostomi</taxon>
        <taxon>Actinopterygii</taxon>
        <taxon>Neopterygii</taxon>
        <taxon>Teleostei</taxon>
        <taxon>Anguilliformes</taxon>
        <taxon>Anguillidae</taxon>
        <taxon>Anguilla</taxon>
    </lineage>
</organism>
<proteinExistence type="predicted"/>
<reference evidence="2" key="2">
    <citation type="journal article" date="2015" name="Fish Shellfish Immunol.">
        <title>Early steps in the European eel (Anguilla anguilla)-Vibrio vulnificus interaction in the gills: Role of the RtxA13 toxin.</title>
        <authorList>
            <person name="Callol A."/>
            <person name="Pajuelo D."/>
            <person name="Ebbesson L."/>
            <person name="Teles M."/>
            <person name="MacKenzie S."/>
            <person name="Amaro C."/>
        </authorList>
    </citation>
    <scope>NUCLEOTIDE SEQUENCE</scope>
</reference>
<accession>A0A0E9PRJ3</accession>